<dbReference type="SUPFAM" id="SSF82199">
    <property type="entry name" value="SET domain"/>
    <property type="match status" value="1"/>
</dbReference>
<feature type="region of interest" description="Disordered" evidence="17">
    <location>
        <begin position="838"/>
        <end position="941"/>
    </location>
</feature>
<dbReference type="Gene3D" id="2.170.270.10">
    <property type="entry name" value="SET domain"/>
    <property type="match status" value="1"/>
</dbReference>
<dbReference type="STRING" id="1573173.A0A167C287"/>
<evidence type="ECO:0000256" key="9">
    <source>
        <dbReference type="ARBA" id="ARBA00022853"/>
    </source>
</evidence>
<keyword evidence="9 16" id="KW-0156">Chromatin regulator</keyword>
<comment type="catalytic activity">
    <reaction evidence="15">
        <text>N(6),N(6)-dimethyl-L-lysyl(4)-[histone H3] + S-adenosyl-L-methionine = N(6),N(6),N(6)-trimethyl-L-lysyl(4)-[histone H3] + S-adenosyl-L-homocysteine + H(+)</text>
        <dbReference type="Rhea" id="RHEA:60272"/>
        <dbReference type="Rhea" id="RHEA-COMP:15537"/>
        <dbReference type="Rhea" id="RHEA-COMP:15540"/>
        <dbReference type="ChEBI" id="CHEBI:15378"/>
        <dbReference type="ChEBI" id="CHEBI:57856"/>
        <dbReference type="ChEBI" id="CHEBI:59789"/>
        <dbReference type="ChEBI" id="CHEBI:61961"/>
        <dbReference type="ChEBI" id="CHEBI:61976"/>
    </reaction>
</comment>
<dbReference type="CDD" id="cd20072">
    <property type="entry name" value="SET_SET1"/>
    <property type="match status" value="1"/>
</dbReference>
<dbReference type="PANTHER" id="PTHR45814:SF2">
    <property type="entry name" value="HISTONE-LYSINE N-METHYLTRANSFERASE SETD1"/>
    <property type="match status" value="1"/>
</dbReference>
<keyword evidence="8 16" id="KW-0949">S-adenosyl-L-methionine</keyword>
<feature type="compositionally biased region" description="Basic and acidic residues" evidence="17">
    <location>
        <begin position="559"/>
        <end position="573"/>
    </location>
</feature>
<sequence>MTRQSSASFAQFFPAAPRLAKDRAEREKAKAKTQDTAGSLLTGPKSNSAPLPNGTSGSRTSGADGLLSDNSQQPTDGRESPIGDTLNTVGSASSYESTGSSVFSTTTRQAVPNGVSHIPTSSGTPLTSVESPSYSGNAGLPKTNMLQAHNIDRGEASASRNTPASRLNSSLPEPYPPIERTPARDPTRSRKGLKCTYDPNNDRTLSKHGKKDAKPIYKEFGLEDDAPPPDPRLAKGGRLGYINTDFHLPKSRLRQSPYNLRPYPYDPKTSIGPGPPTQIVVTGFNPLITFSKVTAAFATFGDIAESSNKMHPETGSYLGFATFRYKDAHPSRSRPAPIKAIDAARRAVKSMHGQRIEANQIRVEYDPEGKKSRQMLEDALKKDRAVQDASTAKAPPTGPRAIVTDKVPGPPPMAPKGPSSHRQAVAGVPAWVPSQPKMHVAVEEKVIAKQLAGEPYIFVAHEHVPVMVTTIPHMKKRLKAFAFEDIRIDRTGYYILFPNSYHGRNEAMKCYRAANHTDLFTYNMVMQLSLPPTTSRDSESAAPPPRRRTPSPERKRRSDLRLREDKDRRRREEEADIEEEKRQRAKNFDPVLEACEVVTRELAEHLIKHIRTRVAAPTLTTFLDPSNHVTKRRQLHLEDPVGSVPSVTVDTGDESPGVSTPNSGADPIERRTGRLEISALPRIRKAKATAQGASRNHGFTDPFSRKRVPQGRNAFRSLHHRLKSYDSDAESDDEAAIRESLARDTEEPDSRPRSRMSTDEDVKDDFASWGPAEEDSMTEASFAVGDNLTSTKKRKLDLEVQSAIKRQKKSDEELFGVTLDNVEPELLVHEISEEATPDVDLLDAQSTRSETPLSTAKGTAKKLKSKKKSKKQIFEEREALKKQQVPTPMEVETEEEPAPTKLLPEEVEPVPVETKEEEPEPQPRPQPTKVDPALFSTTPTPALDLSGDFKLSISALQELSLSACDGPDVTRLRKRFTGADLGDPLLWLWRRNRVRELNSPSGSVDQAVGIDGYYVPNSTGAARTEGVKKILNAEKSKYLPHHIKVQKAREARQAKYQRDGKDAAIEASRLTVAEKAVAKGNSRANRANNRRHVSALQDEKKISGDSDAFKFNQLKKRKKPVKFARSAIHNWGLYTEENINKDDMIIEYVGEQVRQSISEIREKRYLKSGMGSSYLFRIDDNTVIDATKKGGIARFINHSCMPNCTAKIIKVDGSKRIVIYALRDIGQHEELTYDYKFEREIGSLDRIPCLCGTAACKGFLN</sequence>
<keyword evidence="6 16" id="KW-0489">Methyltransferase</keyword>
<dbReference type="GO" id="GO:0048188">
    <property type="term" value="C:Set1C/COMPASS complex"/>
    <property type="evidence" value="ECO:0007669"/>
    <property type="project" value="InterPro"/>
</dbReference>
<reference evidence="18 19" key="1">
    <citation type="submission" date="2015-06" db="EMBL/GenBank/DDBJ databases">
        <title>Survival trade-offs in plant roots during colonization by closely related pathogenic and mutualistic fungi.</title>
        <authorList>
            <person name="Hacquard S."/>
            <person name="Kracher B."/>
            <person name="Hiruma K."/>
            <person name="Weinman A."/>
            <person name="Muench P."/>
            <person name="Garrido Oter R."/>
            <person name="Ver Loren van Themaat E."/>
            <person name="Dallerey J.-F."/>
            <person name="Damm U."/>
            <person name="Henrissat B."/>
            <person name="Lespinet O."/>
            <person name="Thon M."/>
            <person name="Kemen E."/>
            <person name="McHardy A.C."/>
            <person name="Schulze-Lefert P."/>
            <person name="O'Connell R.J."/>
        </authorList>
    </citation>
    <scope>NUCLEOTIDE SEQUENCE [LARGE SCALE GENOMIC DNA]</scope>
    <source>
        <strain evidence="18 19">MAFF 238704</strain>
    </source>
</reference>
<keyword evidence="5 16" id="KW-0158">Chromosome</keyword>
<feature type="region of interest" description="Disordered" evidence="17">
    <location>
        <begin position="384"/>
        <end position="422"/>
    </location>
</feature>
<evidence type="ECO:0000256" key="10">
    <source>
        <dbReference type="ARBA" id="ARBA00023242"/>
    </source>
</evidence>
<protein>
    <recommendedName>
        <fullName evidence="4 16">Histone-lysine N-methyltransferase, H3 lysine-4 specific</fullName>
        <ecNumber evidence="3 16">2.1.1.354</ecNumber>
    </recommendedName>
</protein>
<feature type="compositionally biased region" description="Polar residues" evidence="17">
    <location>
        <begin position="34"/>
        <end position="61"/>
    </location>
</feature>
<organism evidence="18 19">
    <name type="scientific">Colletotrichum incanum</name>
    <name type="common">Soybean anthracnose fungus</name>
    <dbReference type="NCBI Taxonomy" id="1573173"/>
    <lineage>
        <taxon>Eukaryota</taxon>
        <taxon>Fungi</taxon>
        <taxon>Dikarya</taxon>
        <taxon>Ascomycota</taxon>
        <taxon>Pezizomycotina</taxon>
        <taxon>Sordariomycetes</taxon>
        <taxon>Hypocreomycetidae</taxon>
        <taxon>Glomerellales</taxon>
        <taxon>Glomerellaceae</taxon>
        <taxon>Colletotrichum</taxon>
        <taxon>Colletotrichum spaethianum species complex</taxon>
    </lineage>
</organism>
<feature type="region of interest" description="Disordered" evidence="17">
    <location>
        <begin position="642"/>
        <end position="668"/>
    </location>
</feature>
<dbReference type="InterPro" id="IPR012677">
    <property type="entry name" value="Nucleotide-bd_a/b_plait_sf"/>
</dbReference>
<feature type="compositionally biased region" description="Basic residues" evidence="17">
    <location>
        <begin position="545"/>
        <end position="558"/>
    </location>
</feature>
<dbReference type="SMART" id="SM00508">
    <property type="entry name" value="PostSET"/>
    <property type="match status" value="1"/>
</dbReference>
<evidence type="ECO:0000256" key="11">
    <source>
        <dbReference type="ARBA" id="ARBA00044492"/>
    </source>
</evidence>
<evidence type="ECO:0000256" key="17">
    <source>
        <dbReference type="SAM" id="MobiDB-lite"/>
    </source>
</evidence>
<dbReference type="InterPro" id="IPR035979">
    <property type="entry name" value="RBD_domain_sf"/>
</dbReference>
<dbReference type="Pfam" id="PF00856">
    <property type="entry name" value="SET"/>
    <property type="match status" value="1"/>
</dbReference>
<evidence type="ECO:0000256" key="1">
    <source>
        <dbReference type="ARBA" id="ARBA00004123"/>
    </source>
</evidence>
<comment type="catalytic activity">
    <reaction evidence="14">
        <text>N(6)-methyl-L-lysyl(4)-[histone H3] + S-adenosyl-L-methionine = N(6),N(6)-dimethyl-L-lysyl(4)-[histone H3] + S-adenosyl-L-homocysteine + H(+)</text>
        <dbReference type="Rhea" id="RHEA:60268"/>
        <dbReference type="Rhea" id="RHEA-COMP:15540"/>
        <dbReference type="Rhea" id="RHEA-COMP:15543"/>
        <dbReference type="ChEBI" id="CHEBI:15378"/>
        <dbReference type="ChEBI" id="CHEBI:57856"/>
        <dbReference type="ChEBI" id="CHEBI:59789"/>
        <dbReference type="ChEBI" id="CHEBI:61929"/>
        <dbReference type="ChEBI" id="CHEBI:61976"/>
    </reaction>
</comment>
<feature type="compositionally biased region" description="Low complexity" evidence="17">
    <location>
        <begin position="1"/>
        <end position="17"/>
    </location>
</feature>
<feature type="compositionally biased region" description="Polar residues" evidence="17">
    <location>
        <begin position="158"/>
        <end position="171"/>
    </location>
</feature>
<evidence type="ECO:0000256" key="8">
    <source>
        <dbReference type="ARBA" id="ARBA00022691"/>
    </source>
</evidence>
<dbReference type="PANTHER" id="PTHR45814">
    <property type="entry name" value="HISTONE-LYSINE N-METHYLTRANSFERASE SETD1"/>
    <property type="match status" value="1"/>
</dbReference>
<dbReference type="Pfam" id="PF11767">
    <property type="entry name" value="SET_assoc"/>
    <property type="match status" value="1"/>
</dbReference>
<accession>A0A167C287</accession>
<dbReference type="SMART" id="SM01291">
    <property type="entry name" value="N-SET"/>
    <property type="match status" value="1"/>
</dbReference>
<feature type="region of interest" description="Disordered" evidence="17">
    <location>
        <begin position="1"/>
        <end position="142"/>
    </location>
</feature>
<name>A0A167C287_COLIC</name>
<evidence type="ECO:0000256" key="6">
    <source>
        <dbReference type="ARBA" id="ARBA00022603"/>
    </source>
</evidence>
<feature type="compositionally biased region" description="Low complexity" evidence="17">
    <location>
        <begin position="91"/>
        <end position="101"/>
    </location>
</feature>
<feature type="region of interest" description="Disordered" evidence="17">
    <location>
        <begin position="1078"/>
        <end position="1097"/>
    </location>
</feature>
<dbReference type="PROSITE" id="PS51572">
    <property type="entry name" value="SAM_MT43_1"/>
    <property type="match status" value="1"/>
</dbReference>
<feature type="region of interest" description="Disordered" evidence="17">
    <location>
        <begin position="724"/>
        <end position="783"/>
    </location>
</feature>
<feature type="compositionally biased region" description="Basic and acidic residues" evidence="17">
    <location>
        <begin position="19"/>
        <end position="33"/>
    </location>
</feature>
<dbReference type="SUPFAM" id="SSF54928">
    <property type="entry name" value="RNA-binding domain, RBD"/>
    <property type="match status" value="1"/>
</dbReference>
<keyword evidence="19" id="KW-1185">Reference proteome</keyword>
<evidence type="ECO:0000256" key="16">
    <source>
        <dbReference type="PIRNR" id="PIRNR037104"/>
    </source>
</evidence>
<dbReference type="AlphaFoldDB" id="A0A167C287"/>
<evidence type="ECO:0000256" key="5">
    <source>
        <dbReference type="ARBA" id="ARBA00022454"/>
    </source>
</evidence>
<dbReference type="GO" id="GO:0003676">
    <property type="term" value="F:nucleic acid binding"/>
    <property type="evidence" value="ECO:0007669"/>
    <property type="project" value="InterPro"/>
</dbReference>
<comment type="subcellular location">
    <subcellularLocation>
        <location evidence="2">Chromosome</location>
    </subcellularLocation>
    <subcellularLocation>
        <location evidence="1 16">Nucleus</location>
    </subcellularLocation>
</comment>
<dbReference type="GO" id="GO:0140999">
    <property type="term" value="F:histone H3K4 trimethyltransferase activity"/>
    <property type="evidence" value="ECO:0007669"/>
    <property type="project" value="UniProtKB-EC"/>
</dbReference>
<evidence type="ECO:0000256" key="14">
    <source>
        <dbReference type="ARBA" id="ARBA00047583"/>
    </source>
</evidence>
<dbReference type="EMBL" id="LFIW01001519">
    <property type="protein sequence ID" value="KZL82032.1"/>
    <property type="molecule type" value="Genomic_DNA"/>
</dbReference>
<dbReference type="InterPro" id="IPR001214">
    <property type="entry name" value="SET_dom"/>
</dbReference>
<feature type="compositionally biased region" description="Basic and acidic residues" evidence="17">
    <location>
        <begin position="735"/>
        <end position="766"/>
    </location>
</feature>
<dbReference type="InterPro" id="IPR044570">
    <property type="entry name" value="Set1-like"/>
</dbReference>
<dbReference type="Proteomes" id="UP000076584">
    <property type="component" value="Unassembled WGS sequence"/>
</dbReference>
<dbReference type="Pfam" id="PF11764">
    <property type="entry name" value="N-SET"/>
    <property type="match status" value="1"/>
</dbReference>
<comment type="function">
    <text evidence="16">Catalytic component of the COMPASS (Set1C) complex that specifically mono-, di- and trimethylates histone H3 to form H3K4me1/2/3. COMPASS recognizes ubiquitinated H2B on one face of the nucleosome which stimulates the methylation of H3 on the opposing face.</text>
</comment>
<dbReference type="InterPro" id="IPR017111">
    <property type="entry name" value="Set1_fungi"/>
</dbReference>
<gene>
    <name evidence="18" type="ORF">CI238_06138</name>
</gene>
<evidence type="ECO:0000256" key="12">
    <source>
        <dbReference type="ARBA" id="ARBA00044515"/>
    </source>
</evidence>
<dbReference type="InterPro" id="IPR024657">
    <property type="entry name" value="COMPASS_Set1_N-SET"/>
</dbReference>
<evidence type="ECO:0000256" key="15">
    <source>
        <dbReference type="ARBA" id="ARBA00049129"/>
    </source>
</evidence>
<dbReference type="Gene3D" id="3.30.70.330">
    <property type="match status" value="1"/>
</dbReference>
<dbReference type="PROSITE" id="PS50280">
    <property type="entry name" value="SET"/>
    <property type="match status" value="1"/>
</dbReference>
<keyword evidence="10 16" id="KW-0539">Nucleus</keyword>
<comment type="function">
    <text evidence="11">Catalytic component of the COMPASS (Set1C) complex that specifically mono-, di- and trimethylates histone H3 to form H3K4me1/2/3. Binds RNAs which might negatively affect its histone methyltransferase activity. COMPASS recognizes ubiquitinated H2B on one face of the nucleosome which stimulates the methylation of H3 on the opposing face.</text>
</comment>
<evidence type="ECO:0000256" key="13">
    <source>
        <dbReference type="ARBA" id="ARBA00047571"/>
    </source>
</evidence>
<evidence type="ECO:0000313" key="18">
    <source>
        <dbReference type="EMBL" id="KZL82032.1"/>
    </source>
</evidence>
<dbReference type="OrthoDB" id="308383at2759"/>
<dbReference type="InterPro" id="IPR046341">
    <property type="entry name" value="SET_dom_sf"/>
</dbReference>
<dbReference type="GO" id="GO:0032259">
    <property type="term" value="P:methylation"/>
    <property type="evidence" value="ECO:0007669"/>
    <property type="project" value="UniProtKB-KW"/>
</dbReference>
<evidence type="ECO:0000313" key="19">
    <source>
        <dbReference type="Proteomes" id="UP000076584"/>
    </source>
</evidence>
<dbReference type="InterPro" id="IPR003616">
    <property type="entry name" value="Post-SET_dom"/>
</dbReference>
<dbReference type="GO" id="GO:0005694">
    <property type="term" value="C:chromosome"/>
    <property type="evidence" value="ECO:0007669"/>
    <property type="project" value="UniProtKB-SubCell"/>
</dbReference>
<comment type="caution">
    <text evidence="18">The sequence shown here is derived from an EMBL/GenBank/DDBJ whole genome shotgun (WGS) entry which is preliminary data.</text>
</comment>
<feature type="compositionally biased region" description="Basic and acidic residues" evidence="17">
    <location>
        <begin position="872"/>
        <end position="881"/>
    </location>
</feature>
<feature type="region of interest" description="Disordered" evidence="17">
    <location>
        <begin position="685"/>
        <end position="711"/>
    </location>
</feature>
<feature type="region of interest" description="Disordered" evidence="17">
    <location>
        <begin position="155"/>
        <end position="213"/>
    </location>
</feature>
<comment type="subunit">
    <text evidence="16">Component of the COMPASS (Set1C) complex.</text>
</comment>
<feature type="compositionally biased region" description="Basic residues" evidence="17">
    <location>
        <begin position="859"/>
        <end position="871"/>
    </location>
</feature>
<evidence type="ECO:0000256" key="4">
    <source>
        <dbReference type="ARBA" id="ARBA00015839"/>
    </source>
</evidence>
<dbReference type="SMART" id="SM00317">
    <property type="entry name" value="SET"/>
    <property type="match status" value="1"/>
</dbReference>
<dbReference type="InterPro" id="IPR024636">
    <property type="entry name" value="SET_assoc"/>
</dbReference>
<proteinExistence type="predicted"/>
<dbReference type="EC" id="2.1.1.354" evidence="3 16"/>
<feature type="compositionally biased region" description="Polar residues" evidence="17">
    <location>
        <begin position="118"/>
        <end position="136"/>
    </location>
</feature>
<evidence type="ECO:0000256" key="7">
    <source>
        <dbReference type="ARBA" id="ARBA00022679"/>
    </source>
</evidence>
<feature type="region of interest" description="Disordered" evidence="17">
    <location>
        <begin position="531"/>
        <end position="583"/>
    </location>
</feature>
<dbReference type="PROSITE" id="PS50868">
    <property type="entry name" value="POST_SET"/>
    <property type="match status" value="1"/>
</dbReference>
<comment type="catalytic activity">
    <reaction evidence="13 16">
        <text>L-lysyl(4)-[histone H3] + 3 S-adenosyl-L-methionine = N(6),N(6),N(6)-trimethyl-L-lysyl(4)-[histone H3] + 3 S-adenosyl-L-homocysteine + 3 H(+)</text>
        <dbReference type="Rhea" id="RHEA:60260"/>
        <dbReference type="Rhea" id="RHEA-COMP:15537"/>
        <dbReference type="Rhea" id="RHEA-COMP:15547"/>
        <dbReference type="ChEBI" id="CHEBI:15378"/>
        <dbReference type="ChEBI" id="CHEBI:29969"/>
        <dbReference type="ChEBI" id="CHEBI:57856"/>
        <dbReference type="ChEBI" id="CHEBI:59789"/>
        <dbReference type="ChEBI" id="CHEBI:61961"/>
        <dbReference type="EC" id="2.1.1.354"/>
    </reaction>
</comment>
<keyword evidence="7 16" id="KW-0808">Transferase</keyword>
<evidence type="ECO:0000256" key="2">
    <source>
        <dbReference type="ARBA" id="ARBA00004286"/>
    </source>
</evidence>
<evidence type="ECO:0000256" key="3">
    <source>
        <dbReference type="ARBA" id="ARBA00012182"/>
    </source>
</evidence>
<dbReference type="PIRSF" id="PIRSF037104">
    <property type="entry name" value="Histone_H3-K4_mtfrase_Set1_fun"/>
    <property type="match status" value="1"/>
</dbReference>
<comment type="subunit">
    <text evidence="12">Component of the Set1C/COMPASS complex.</text>
</comment>